<dbReference type="EMBL" id="DS547091">
    <property type="protein sequence ID" value="EDR15755.1"/>
    <property type="molecule type" value="Genomic_DNA"/>
</dbReference>
<name>B0CR46_LACBS</name>
<evidence type="ECO:0000313" key="2">
    <source>
        <dbReference type="EMBL" id="EDR15755.1"/>
    </source>
</evidence>
<gene>
    <name evidence="2" type="ORF">LACBIDRAFT_301014</name>
</gene>
<evidence type="ECO:0000259" key="1">
    <source>
        <dbReference type="PROSITE" id="PS50181"/>
    </source>
</evidence>
<evidence type="ECO:0000313" key="3">
    <source>
        <dbReference type="Proteomes" id="UP000001194"/>
    </source>
</evidence>
<dbReference type="CDD" id="cd22150">
    <property type="entry name" value="F-box_CeFBXA-like"/>
    <property type="match status" value="1"/>
</dbReference>
<organism evidence="3">
    <name type="scientific">Laccaria bicolor (strain S238N-H82 / ATCC MYA-4686)</name>
    <name type="common">Bicoloured deceiver</name>
    <name type="synonym">Laccaria laccata var. bicolor</name>
    <dbReference type="NCBI Taxonomy" id="486041"/>
    <lineage>
        <taxon>Eukaryota</taxon>
        <taxon>Fungi</taxon>
        <taxon>Dikarya</taxon>
        <taxon>Basidiomycota</taxon>
        <taxon>Agaricomycotina</taxon>
        <taxon>Agaricomycetes</taxon>
        <taxon>Agaricomycetidae</taxon>
        <taxon>Agaricales</taxon>
        <taxon>Agaricineae</taxon>
        <taxon>Hydnangiaceae</taxon>
        <taxon>Laccaria</taxon>
    </lineage>
</organism>
<accession>B0CR46</accession>
<dbReference type="STRING" id="486041.B0CR46"/>
<feature type="domain" description="F-box" evidence="1">
    <location>
        <begin position="4"/>
        <end position="51"/>
    </location>
</feature>
<dbReference type="Proteomes" id="UP000001194">
    <property type="component" value="Unassembled WGS sequence"/>
</dbReference>
<dbReference type="PROSITE" id="PS50181">
    <property type="entry name" value="FBOX"/>
    <property type="match status" value="1"/>
</dbReference>
<dbReference type="RefSeq" id="XP_001873963.1">
    <property type="nucleotide sequence ID" value="XM_001873928.1"/>
</dbReference>
<sequence length="538" mass="61197">MSKFSLLNSLPLELVLNILDHVSDYETLLKCREVCHNLKDLVDQTPTLQYTINLAVAGQESCCANVDSPAALLDALKRHQNAWDELKWSRQSRLPMRSGGLWELYGGVLAQSDEKGGISFIRLPSDLRSIEEKQWSLGPSFPCPVRDFAMDLSQDLLLLIEKPHWVGQTADHTYRLHIRTLTTGEPHPEAKGGTILSNIQTFRDEDTSYTIQISGHYVGVLFNSVHVDGTELVIWDWKTSQVQMHLVGNQIRSFSFLSQAFVVICLFREVDDGDYVPVLLIVDVEKETERPQRPSDVQYSFSFHFPHLEEDVHQLAFQIQSDPAPLWQAHRDPRVPFYMDKNNSLYVVSLWVQVEDAVRCVTTLVPSTTFLACINGVDSKDPADHKVDFVWDFWGPRGTRMIEPAQPHSIVWVCYVYGSKYVVSETGENASLSIKIYDFNQLALKRGLSTAPHTQTTASSAKLLQHDVSLGQQTQYQIFPTLLEGGDIFEEDVQTFFPYRSRTLALPFNYKCSVMCSEDSIIIVDSRLDHREYTLLTF</sequence>
<dbReference type="GeneID" id="6069954"/>
<dbReference type="SUPFAM" id="SSF81383">
    <property type="entry name" value="F-box domain"/>
    <property type="match status" value="1"/>
</dbReference>
<keyword evidence="3" id="KW-1185">Reference proteome</keyword>
<dbReference type="InterPro" id="IPR001810">
    <property type="entry name" value="F-box_dom"/>
</dbReference>
<dbReference type="SMART" id="SM00256">
    <property type="entry name" value="FBOX"/>
    <property type="match status" value="1"/>
</dbReference>
<dbReference type="OrthoDB" id="3174109at2759"/>
<protein>
    <submittedName>
        <fullName evidence="2">Predicted protein</fullName>
    </submittedName>
</protein>
<dbReference type="InterPro" id="IPR036047">
    <property type="entry name" value="F-box-like_dom_sf"/>
</dbReference>
<reference evidence="2 3" key="1">
    <citation type="journal article" date="2008" name="Nature">
        <title>The genome of Laccaria bicolor provides insights into mycorrhizal symbiosis.</title>
        <authorList>
            <person name="Martin F."/>
            <person name="Aerts A."/>
            <person name="Ahren D."/>
            <person name="Brun A."/>
            <person name="Danchin E.G.J."/>
            <person name="Duchaussoy F."/>
            <person name="Gibon J."/>
            <person name="Kohler A."/>
            <person name="Lindquist E."/>
            <person name="Pereda V."/>
            <person name="Salamov A."/>
            <person name="Shapiro H.J."/>
            <person name="Wuyts J."/>
            <person name="Blaudez D."/>
            <person name="Buee M."/>
            <person name="Brokstein P."/>
            <person name="Canbaeck B."/>
            <person name="Cohen D."/>
            <person name="Courty P.E."/>
            <person name="Coutinho P.M."/>
            <person name="Delaruelle C."/>
            <person name="Detter J.C."/>
            <person name="Deveau A."/>
            <person name="DiFazio S."/>
            <person name="Duplessis S."/>
            <person name="Fraissinet-Tachet L."/>
            <person name="Lucic E."/>
            <person name="Frey-Klett P."/>
            <person name="Fourrey C."/>
            <person name="Feussner I."/>
            <person name="Gay G."/>
            <person name="Grimwood J."/>
            <person name="Hoegger P.J."/>
            <person name="Jain P."/>
            <person name="Kilaru S."/>
            <person name="Labbe J."/>
            <person name="Lin Y.C."/>
            <person name="Legue V."/>
            <person name="Le Tacon F."/>
            <person name="Marmeisse R."/>
            <person name="Melayah D."/>
            <person name="Montanini B."/>
            <person name="Muratet M."/>
            <person name="Nehls U."/>
            <person name="Niculita-Hirzel H."/>
            <person name="Oudot-Le Secq M.P."/>
            <person name="Peter M."/>
            <person name="Quesneville H."/>
            <person name="Rajashekar B."/>
            <person name="Reich M."/>
            <person name="Rouhier N."/>
            <person name="Schmutz J."/>
            <person name="Yin T."/>
            <person name="Chalot M."/>
            <person name="Henrissat B."/>
            <person name="Kuees U."/>
            <person name="Lucas S."/>
            <person name="Van de Peer Y."/>
            <person name="Podila G.K."/>
            <person name="Polle A."/>
            <person name="Pukkila P.J."/>
            <person name="Richardson P.M."/>
            <person name="Rouze P."/>
            <person name="Sanders I.R."/>
            <person name="Stajich J.E."/>
            <person name="Tunlid A."/>
            <person name="Tuskan G."/>
            <person name="Grigoriev I.V."/>
        </authorList>
    </citation>
    <scope>NUCLEOTIDE SEQUENCE [LARGE SCALE GENOMIC DNA]</scope>
    <source>
        <strain evidence="3">S238N-H82 / ATCC MYA-4686</strain>
    </source>
</reference>
<dbReference type="Gene3D" id="1.20.1280.50">
    <property type="match status" value="1"/>
</dbReference>
<proteinExistence type="predicted"/>
<dbReference type="InParanoid" id="B0CR46"/>
<dbReference type="AlphaFoldDB" id="B0CR46"/>
<dbReference type="KEGG" id="lbc:LACBIDRAFT_301014"/>
<dbReference type="Pfam" id="PF00646">
    <property type="entry name" value="F-box"/>
    <property type="match status" value="1"/>
</dbReference>
<dbReference type="HOGENOM" id="CLU_007279_3_1_1"/>